<accession>A0A1G4X0E8</accession>
<protein>
    <submittedName>
        <fullName evidence="2">Uncharacterized protein</fullName>
    </submittedName>
</protein>
<dbReference type="AlphaFoldDB" id="A0A1G4X0E8"/>
<sequence>MRMATEARELLKALDAELEDAGKSAGETLFWSAEEAELRKFIGDAVTRKCALARAFDKATSASARLTFSAEIRLLETHISKMLKELRSGMPDEQQSAPSTVTSMKASHAANSRWKRERLASGGQ</sequence>
<proteinExistence type="predicted"/>
<dbReference type="RefSeq" id="WP_090363934.1">
    <property type="nucleotide sequence ID" value="NZ_FMUB01000016.1"/>
</dbReference>
<feature type="compositionally biased region" description="Polar residues" evidence="1">
    <location>
        <begin position="93"/>
        <end position="105"/>
    </location>
</feature>
<name>A0A1G4X0E8_9MYCO</name>
<dbReference type="Proteomes" id="UP000199707">
    <property type="component" value="Unassembled WGS sequence"/>
</dbReference>
<reference evidence="3" key="1">
    <citation type="submission" date="2016-10" db="EMBL/GenBank/DDBJ databases">
        <authorList>
            <person name="Varghese N."/>
            <person name="Submissions S."/>
        </authorList>
    </citation>
    <scope>NUCLEOTIDE SEQUENCE [LARGE SCALE GENOMIC DNA]</scope>
    <source>
        <strain evidence="3">UNC267MFSha1.1M11</strain>
    </source>
</reference>
<dbReference type="EMBL" id="FMUB01000016">
    <property type="protein sequence ID" value="SCX32933.1"/>
    <property type="molecule type" value="Genomic_DNA"/>
</dbReference>
<feature type="region of interest" description="Disordered" evidence="1">
    <location>
        <begin position="88"/>
        <end position="124"/>
    </location>
</feature>
<evidence type="ECO:0000313" key="2">
    <source>
        <dbReference type="EMBL" id="SCX32933.1"/>
    </source>
</evidence>
<organism evidence="2 3">
    <name type="scientific">Mycolicibacterium fluoranthenivorans</name>
    <dbReference type="NCBI Taxonomy" id="258505"/>
    <lineage>
        <taxon>Bacteria</taxon>
        <taxon>Bacillati</taxon>
        <taxon>Actinomycetota</taxon>
        <taxon>Actinomycetes</taxon>
        <taxon>Mycobacteriales</taxon>
        <taxon>Mycobacteriaceae</taxon>
        <taxon>Mycolicibacterium</taxon>
    </lineage>
</organism>
<evidence type="ECO:0000313" key="3">
    <source>
        <dbReference type="Proteomes" id="UP000199707"/>
    </source>
</evidence>
<evidence type="ECO:0000256" key="1">
    <source>
        <dbReference type="SAM" id="MobiDB-lite"/>
    </source>
</evidence>
<gene>
    <name evidence="2" type="ORF">SAMN02799620_05750</name>
</gene>